<evidence type="ECO:0000259" key="7">
    <source>
        <dbReference type="Pfam" id="PF07715"/>
    </source>
</evidence>
<comment type="similarity">
    <text evidence="4">Belongs to the TonB-dependent receptor family.</text>
</comment>
<dbReference type="Proteomes" id="UP001142810">
    <property type="component" value="Unassembled WGS sequence"/>
</dbReference>
<dbReference type="RefSeq" id="WP_265616151.1">
    <property type="nucleotide sequence ID" value="NZ_JAPFRD010000004.1"/>
</dbReference>
<keyword evidence="2 4" id="KW-0472">Membrane</keyword>
<keyword evidence="8" id="KW-0675">Receptor</keyword>
<evidence type="ECO:0000256" key="2">
    <source>
        <dbReference type="ARBA" id="ARBA00023136"/>
    </source>
</evidence>
<accession>A0ABT3P3V2</accession>
<dbReference type="EMBL" id="JAPFRD010000004">
    <property type="protein sequence ID" value="MCW8107442.1"/>
    <property type="molecule type" value="Genomic_DNA"/>
</dbReference>
<proteinExistence type="inferred from homology"/>
<dbReference type="InterPro" id="IPR012910">
    <property type="entry name" value="Plug_dom"/>
</dbReference>
<protein>
    <submittedName>
        <fullName evidence="8">TonB-dependent receptor</fullName>
    </submittedName>
</protein>
<evidence type="ECO:0000313" key="8">
    <source>
        <dbReference type="EMBL" id="MCW8107442.1"/>
    </source>
</evidence>
<dbReference type="Gene3D" id="2.40.170.20">
    <property type="entry name" value="TonB-dependent receptor, beta-barrel domain"/>
    <property type="match status" value="1"/>
</dbReference>
<feature type="domain" description="TonB-dependent receptor-like beta-barrel" evidence="6">
    <location>
        <begin position="420"/>
        <end position="957"/>
    </location>
</feature>
<feature type="domain" description="TonB-dependent receptor plug" evidence="7">
    <location>
        <begin position="59"/>
        <end position="165"/>
    </location>
</feature>
<evidence type="ECO:0000256" key="4">
    <source>
        <dbReference type="RuleBase" id="RU003357"/>
    </source>
</evidence>
<name>A0ABT3P3V2_9ALTE</name>
<evidence type="ECO:0000256" key="1">
    <source>
        <dbReference type="ARBA" id="ARBA00004442"/>
    </source>
</evidence>
<dbReference type="Gene3D" id="2.170.130.10">
    <property type="entry name" value="TonB-dependent receptor, plug domain"/>
    <property type="match status" value="1"/>
</dbReference>
<sequence length="990" mass="107475">MKQNLFKKTRIATSMSLLLGATMHSAIAQEATADADNDMVEVIEVSGIRGSVIRSMDVKRASQGIVDAISAEEMGKFPDTNLAESLQRITGVSIDRQNGEGSKVTVRGFGPDYNLVLLNGRHMPASSLEATSASTSRSFDFANIASEGIAGVELYKTGKAHVPTGGMGATINILTTKPLNSPGLKATFGVKGVVDESSDEGDSITPELSGLYSNTFADDTFGVAISGSYQKRDSGYAQASTGGWRTFPGNINGFDWAGGNADWGGLIPDGDNAYENYPEESDVYSVPQSVGYNFHEIERVRTNGQLTLQYRPVDNITTTLDYTYAKNEVDDRYNDVSAWYNFGPSRAVFTDGPAVAPLVYSEAFGAPGDLAMGAGQFSTVNENKSVGFNVEWEVNSNLELVFDIHDSSAESLPNSPYGSNNVIGTATWVRSVTTTDFSADFPVLNITYPEGVSNIRPQDVRVTGSSFRNSQMRSDIQQAQISGSYAFDAGVLESVDFGYSTSEMKNRSAFSNVQQDNWGGLGEAGDIDPSVFTRQDIASRFDNDTSSDPALQPEFFVWDFNTIREIADRTYGALGPVGDCGTSFCASSDMTTDRRTQEDIDAVYLQANLSGDLGSMTWRMAVGARYEETDVTSSALVPTYTNIAWAGDNEFSLIPSGEQDFTTLEGSYENFLPSIDFNLDLTDELMLRASYGKTMSRPGYGFIQGGKTVDSLVRINGGTGSQGNPGLKPFESTNFDLALEWYYDEGSYASIGYFTKDGKNFTATGQITETTFDLPHPAQGARYNEAVAALGAGATNTDIRNYIIENYPNTVNADGFILGVPGEDPAAEFTINVPINGKEENTYGWELAVQHLFGESGFGVIANATIVNSDFEYDVASLEPQSGLLGISDSANFIGFYDKDGIQVRVAYNWRDKFLANDGNALGLRSPIFVEDYGQWDVNASYAFNENLTFFIEALNVTDEAVRSHERNSRQLVSYTETGPRYNIGARYTF</sequence>
<keyword evidence="9" id="KW-1185">Reference proteome</keyword>
<keyword evidence="4" id="KW-0798">TonB box</keyword>
<dbReference type="InterPro" id="IPR036942">
    <property type="entry name" value="Beta-barrel_TonB_sf"/>
</dbReference>
<keyword evidence="5" id="KW-0732">Signal</keyword>
<evidence type="ECO:0000313" key="9">
    <source>
        <dbReference type="Proteomes" id="UP001142810"/>
    </source>
</evidence>
<dbReference type="NCBIfam" id="TIGR01782">
    <property type="entry name" value="TonB-Xanth-Caul"/>
    <property type="match status" value="1"/>
</dbReference>
<dbReference type="InterPro" id="IPR010104">
    <property type="entry name" value="TonB_rcpt_bac"/>
</dbReference>
<organism evidence="8 9">
    <name type="scientific">Alteromonas aquimaris</name>
    <dbReference type="NCBI Taxonomy" id="2998417"/>
    <lineage>
        <taxon>Bacteria</taxon>
        <taxon>Pseudomonadati</taxon>
        <taxon>Pseudomonadota</taxon>
        <taxon>Gammaproteobacteria</taxon>
        <taxon>Alteromonadales</taxon>
        <taxon>Alteromonadaceae</taxon>
        <taxon>Alteromonas/Salinimonas group</taxon>
        <taxon>Alteromonas</taxon>
    </lineage>
</organism>
<comment type="subcellular location">
    <subcellularLocation>
        <location evidence="1 4">Cell outer membrane</location>
    </subcellularLocation>
</comment>
<dbReference type="PANTHER" id="PTHR40980:SF3">
    <property type="entry name" value="TONB-DEPENDENT RECEPTOR-LIKE BETA-BARREL DOMAIN-CONTAINING PROTEIN"/>
    <property type="match status" value="1"/>
</dbReference>
<dbReference type="InterPro" id="IPR037066">
    <property type="entry name" value="Plug_dom_sf"/>
</dbReference>
<dbReference type="PANTHER" id="PTHR40980">
    <property type="entry name" value="PLUG DOMAIN-CONTAINING PROTEIN"/>
    <property type="match status" value="1"/>
</dbReference>
<keyword evidence="3" id="KW-0998">Cell outer membrane</keyword>
<evidence type="ECO:0000256" key="3">
    <source>
        <dbReference type="ARBA" id="ARBA00023237"/>
    </source>
</evidence>
<evidence type="ECO:0000256" key="5">
    <source>
        <dbReference type="SAM" id="SignalP"/>
    </source>
</evidence>
<evidence type="ECO:0000259" key="6">
    <source>
        <dbReference type="Pfam" id="PF00593"/>
    </source>
</evidence>
<feature type="signal peptide" evidence="5">
    <location>
        <begin position="1"/>
        <end position="28"/>
    </location>
</feature>
<dbReference type="InterPro" id="IPR000531">
    <property type="entry name" value="Beta-barrel_TonB"/>
</dbReference>
<reference evidence="8" key="1">
    <citation type="submission" date="2022-11" db="EMBL/GenBank/DDBJ databases">
        <title>Alteromonas sp. nov., isolated from sea water of the Qingdao.</title>
        <authorList>
            <person name="Wang Q."/>
        </authorList>
    </citation>
    <scope>NUCLEOTIDE SEQUENCE</scope>
    <source>
        <strain evidence="8">ASW11-7</strain>
    </source>
</reference>
<gene>
    <name evidence="8" type="ORF">OPS25_02855</name>
</gene>
<dbReference type="Pfam" id="PF00593">
    <property type="entry name" value="TonB_dep_Rec_b-barrel"/>
    <property type="match status" value="1"/>
</dbReference>
<dbReference type="Pfam" id="PF07715">
    <property type="entry name" value="Plug"/>
    <property type="match status" value="1"/>
</dbReference>
<comment type="caution">
    <text evidence="8">The sequence shown here is derived from an EMBL/GenBank/DDBJ whole genome shotgun (WGS) entry which is preliminary data.</text>
</comment>
<dbReference type="SUPFAM" id="SSF56935">
    <property type="entry name" value="Porins"/>
    <property type="match status" value="1"/>
</dbReference>
<feature type="chain" id="PRO_5046271178" evidence="5">
    <location>
        <begin position="29"/>
        <end position="990"/>
    </location>
</feature>